<dbReference type="Proteomes" id="UP000247465">
    <property type="component" value="Chromosome"/>
</dbReference>
<dbReference type="InterPro" id="IPR036291">
    <property type="entry name" value="NAD(P)-bd_dom_sf"/>
</dbReference>
<accession>A0A2Z4AED0</accession>
<keyword evidence="2" id="KW-0560">Oxidoreductase</keyword>
<dbReference type="SUPFAM" id="SSF51735">
    <property type="entry name" value="NAD(P)-binding Rossmann-fold domains"/>
    <property type="match status" value="1"/>
</dbReference>
<dbReference type="GO" id="GO:0004316">
    <property type="term" value="F:3-oxoacyl-[acyl-carrier-protein] reductase (NADPH) activity"/>
    <property type="evidence" value="ECO:0007669"/>
    <property type="project" value="UniProtKB-EC"/>
</dbReference>
<evidence type="ECO:0000256" key="1">
    <source>
        <dbReference type="ARBA" id="ARBA00006484"/>
    </source>
</evidence>
<reference evidence="2 3" key="1">
    <citation type="submission" date="2018-06" db="EMBL/GenBank/DDBJ databases">
        <title>Draft Genome Sequence of a Novel Marine Bacterium Related to the Verrucomicrobia.</title>
        <authorList>
            <person name="Vosseberg J."/>
            <person name="Martijn J."/>
            <person name="Ettema T.J.G."/>
        </authorList>
    </citation>
    <scope>NUCLEOTIDE SEQUENCE [LARGE SCALE GENOMIC DNA]</scope>
    <source>
        <strain evidence="2">TARA_B100001123</strain>
    </source>
</reference>
<evidence type="ECO:0000313" key="2">
    <source>
        <dbReference type="EMBL" id="AWT59318.1"/>
    </source>
</evidence>
<dbReference type="Gene3D" id="3.40.50.720">
    <property type="entry name" value="NAD(P)-binding Rossmann-like Domain"/>
    <property type="match status" value="1"/>
</dbReference>
<proteinExistence type="inferred from homology"/>
<name>A0A2Z4AED0_9BACT</name>
<dbReference type="InterPro" id="IPR050259">
    <property type="entry name" value="SDR"/>
</dbReference>
<evidence type="ECO:0000313" key="3">
    <source>
        <dbReference type="Proteomes" id="UP000247465"/>
    </source>
</evidence>
<comment type="similarity">
    <text evidence="1">Belongs to the short-chain dehydrogenases/reductases (SDR) family.</text>
</comment>
<gene>
    <name evidence="2" type="primary">fabG_8</name>
    <name evidence="2" type="ORF">DF168_00503</name>
</gene>
<dbReference type="Pfam" id="PF13561">
    <property type="entry name" value="adh_short_C2"/>
    <property type="match status" value="1"/>
</dbReference>
<dbReference type="AlphaFoldDB" id="A0A2Z4AED0"/>
<dbReference type="PANTHER" id="PTHR42879">
    <property type="entry name" value="3-OXOACYL-(ACYL-CARRIER-PROTEIN) REDUCTASE"/>
    <property type="match status" value="1"/>
</dbReference>
<dbReference type="FunFam" id="3.40.50.720:FF:000084">
    <property type="entry name" value="Short-chain dehydrogenase reductase"/>
    <property type="match status" value="1"/>
</dbReference>
<dbReference type="KEGG" id="mtar:DF168_00503"/>
<protein>
    <submittedName>
        <fullName evidence="2">3-oxoacyl-[acyl-carrier-protein] reductase FabG</fullName>
        <ecNumber evidence="2">1.1.1.100</ecNumber>
    </submittedName>
</protein>
<dbReference type="PRINTS" id="PR00080">
    <property type="entry name" value="SDRFAMILY"/>
</dbReference>
<organism evidence="2 3">
    <name type="scientific">Candidatus Moanibacter tarae</name>
    <dbReference type="NCBI Taxonomy" id="2200854"/>
    <lineage>
        <taxon>Bacteria</taxon>
        <taxon>Pseudomonadati</taxon>
        <taxon>Verrucomicrobiota</taxon>
        <taxon>Opitutia</taxon>
        <taxon>Puniceicoccales</taxon>
        <taxon>Puniceicoccales incertae sedis</taxon>
        <taxon>Candidatus Moanibacter</taxon>
    </lineage>
</organism>
<dbReference type="EMBL" id="CP029803">
    <property type="protein sequence ID" value="AWT59318.1"/>
    <property type="molecule type" value="Genomic_DNA"/>
</dbReference>
<dbReference type="PRINTS" id="PR00081">
    <property type="entry name" value="GDHRDH"/>
</dbReference>
<dbReference type="EC" id="1.1.1.100" evidence="2"/>
<dbReference type="PANTHER" id="PTHR42879:SF2">
    <property type="entry name" value="3-OXOACYL-[ACYL-CARRIER-PROTEIN] REDUCTASE FABG"/>
    <property type="match status" value="1"/>
</dbReference>
<dbReference type="NCBIfam" id="NF005559">
    <property type="entry name" value="PRK07231.1"/>
    <property type="match status" value="1"/>
</dbReference>
<sequence length="261" mass="27944">MAKRLEGRVALVTGASRGIGRSIAFRFAEEGALVAVNYQKNREMAEEVCKAIKALGGEAVAIQGDVGDLDAIPDFVKRVLEHFEVIDILVNNAGIYLETSLSDPKMAVMERLMQVNVHGLVRLSAEVIPGMIERRYGKILNLASIAALGTSVEGTSGYGTTKAAVNLITKRTAFEVGRHNINVNAIAPGLIRTDMGMPEKDPTEIKARIQGYGENSVLGRIGEPDEIAHAALFLVSDESAFITGQVLVVDGGRTNFLSHSA</sequence>
<dbReference type="InterPro" id="IPR002347">
    <property type="entry name" value="SDR_fam"/>
</dbReference>